<evidence type="ECO:0000256" key="1">
    <source>
        <dbReference type="SAM" id="Phobius"/>
    </source>
</evidence>
<dbReference type="Proteomes" id="UP000236725">
    <property type="component" value="Unassembled WGS sequence"/>
</dbReference>
<dbReference type="InterPro" id="IPR012373">
    <property type="entry name" value="Ferrdict_sens_TM"/>
</dbReference>
<keyword evidence="1" id="KW-0472">Membrane</keyword>
<reference evidence="4 5" key="1">
    <citation type="submission" date="2016-10" db="EMBL/GenBank/DDBJ databases">
        <authorList>
            <person name="Varghese N."/>
            <person name="Submissions S."/>
        </authorList>
    </citation>
    <scope>NUCLEOTIDE SEQUENCE [LARGE SCALE GENOMIC DNA]</scope>
    <source>
        <strain evidence="4 5">DSM 29073</strain>
    </source>
</reference>
<evidence type="ECO:0000259" key="3">
    <source>
        <dbReference type="Pfam" id="PF16344"/>
    </source>
</evidence>
<organism evidence="4 5">
    <name type="scientific">Parabacteroides chinchillae</name>
    <dbReference type="NCBI Taxonomy" id="871327"/>
    <lineage>
        <taxon>Bacteria</taxon>
        <taxon>Pseudomonadati</taxon>
        <taxon>Bacteroidota</taxon>
        <taxon>Bacteroidia</taxon>
        <taxon>Bacteroidales</taxon>
        <taxon>Tannerellaceae</taxon>
        <taxon>Parabacteroides</taxon>
    </lineage>
</organism>
<dbReference type="Gene3D" id="3.55.50.30">
    <property type="match status" value="1"/>
</dbReference>
<sequence>MNKKKSTYNNLFIHKSQQFLSLIKQTEKINKKEIDNSWKEVEKQLYAKTSSQKKSTFTRTIFWISYSATAIVCIFLSLNIYNNHFKNNHTLSTQLLDNMTTIERIDDICLMTPQTHIKLKDKSILHYSTDGSLTIPREQIKDSIHDDIHHSKIQLNQIIVPKGKRTEIIFSDGTKAYINAGSRVIYPRIFDKNKREIVIEGEVYLEVAPNPKSPFIVKSSNFDIKVLGTAFNVSAYKEDKAGSVVLVHGKVEIETTQKEKIVLQPDQLAYITPEKTTTQNVNVLKYTSWKDNLLFLDSDKTSDVLNQLSRFYGVNINYATEVADIPISGKLDLRKDIEGVLKNIEESLSLECKGNKETGFYLFIGK</sequence>
<evidence type="ECO:0000313" key="4">
    <source>
        <dbReference type="EMBL" id="SEF93741.1"/>
    </source>
</evidence>
<dbReference type="EMBL" id="FNVS01000010">
    <property type="protein sequence ID" value="SEF93741.1"/>
    <property type="molecule type" value="Genomic_DNA"/>
</dbReference>
<feature type="transmembrane region" description="Helical" evidence="1">
    <location>
        <begin position="61"/>
        <end position="81"/>
    </location>
</feature>
<evidence type="ECO:0000259" key="2">
    <source>
        <dbReference type="Pfam" id="PF04773"/>
    </source>
</evidence>
<dbReference type="Pfam" id="PF04773">
    <property type="entry name" value="FecR"/>
    <property type="match status" value="1"/>
</dbReference>
<feature type="domain" description="Protein FecR C-terminal" evidence="3">
    <location>
        <begin position="295"/>
        <end position="353"/>
    </location>
</feature>
<gene>
    <name evidence="4" type="ORF">SAMN05444001_11026</name>
</gene>
<dbReference type="PANTHER" id="PTHR30273">
    <property type="entry name" value="PERIPLASMIC SIGNAL SENSOR AND SIGMA FACTOR ACTIVATOR FECR-RELATED"/>
    <property type="match status" value="1"/>
</dbReference>
<keyword evidence="1" id="KW-0812">Transmembrane</keyword>
<dbReference type="AlphaFoldDB" id="A0A8G2F2Z3"/>
<dbReference type="Pfam" id="PF16344">
    <property type="entry name" value="FecR_C"/>
    <property type="match status" value="1"/>
</dbReference>
<accession>A0A8G2F2Z3</accession>
<keyword evidence="1" id="KW-1133">Transmembrane helix</keyword>
<evidence type="ECO:0000313" key="5">
    <source>
        <dbReference type="Proteomes" id="UP000236725"/>
    </source>
</evidence>
<dbReference type="Gene3D" id="2.60.120.1440">
    <property type="match status" value="1"/>
</dbReference>
<comment type="caution">
    <text evidence="4">The sequence shown here is derived from an EMBL/GenBank/DDBJ whole genome shotgun (WGS) entry which is preliminary data.</text>
</comment>
<dbReference type="PANTHER" id="PTHR30273:SF2">
    <property type="entry name" value="PROTEIN FECR"/>
    <property type="match status" value="1"/>
</dbReference>
<dbReference type="GO" id="GO:0016989">
    <property type="term" value="F:sigma factor antagonist activity"/>
    <property type="evidence" value="ECO:0007669"/>
    <property type="project" value="TreeGrafter"/>
</dbReference>
<proteinExistence type="predicted"/>
<name>A0A8G2F2Z3_9BACT</name>
<dbReference type="RefSeq" id="WP_103983497.1">
    <property type="nucleotide sequence ID" value="NZ_FNVS01000010.1"/>
</dbReference>
<keyword evidence="5" id="KW-1185">Reference proteome</keyword>
<protein>
    <submittedName>
        <fullName evidence="4">FecR family protein</fullName>
    </submittedName>
</protein>
<dbReference type="InterPro" id="IPR006860">
    <property type="entry name" value="FecR"/>
</dbReference>
<feature type="domain" description="FecR protein" evidence="2">
    <location>
        <begin position="158"/>
        <end position="252"/>
    </location>
</feature>
<dbReference type="InterPro" id="IPR032508">
    <property type="entry name" value="FecR_C"/>
</dbReference>